<dbReference type="SUPFAM" id="SSF50129">
    <property type="entry name" value="GroES-like"/>
    <property type="match status" value="1"/>
</dbReference>
<organism evidence="4 5">
    <name type="scientific">Castellaniella hirudinis</name>
    <dbReference type="NCBI Taxonomy" id="1144617"/>
    <lineage>
        <taxon>Bacteria</taxon>
        <taxon>Pseudomonadati</taxon>
        <taxon>Pseudomonadota</taxon>
        <taxon>Betaproteobacteria</taxon>
        <taxon>Burkholderiales</taxon>
        <taxon>Alcaligenaceae</taxon>
        <taxon>Castellaniella</taxon>
    </lineage>
</organism>
<evidence type="ECO:0000313" key="4">
    <source>
        <dbReference type="EMBL" id="MFC4299194.1"/>
    </source>
</evidence>
<evidence type="ECO:0000256" key="2">
    <source>
        <dbReference type="ARBA" id="ARBA00023002"/>
    </source>
</evidence>
<evidence type="ECO:0000256" key="1">
    <source>
        <dbReference type="ARBA" id="ARBA00022857"/>
    </source>
</evidence>
<evidence type="ECO:0000313" key="5">
    <source>
        <dbReference type="Proteomes" id="UP001595756"/>
    </source>
</evidence>
<dbReference type="InterPro" id="IPR011032">
    <property type="entry name" value="GroES-like_sf"/>
</dbReference>
<dbReference type="RefSeq" id="WP_376813747.1">
    <property type="nucleotide sequence ID" value="NZ_JBHSDY010000010.1"/>
</dbReference>
<dbReference type="EMBL" id="JBHSDY010000010">
    <property type="protein sequence ID" value="MFC4299194.1"/>
    <property type="molecule type" value="Genomic_DNA"/>
</dbReference>
<dbReference type="PANTHER" id="PTHR48106">
    <property type="entry name" value="QUINONE OXIDOREDUCTASE PIG3-RELATED"/>
    <property type="match status" value="1"/>
</dbReference>
<dbReference type="InterPro" id="IPR013154">
    <property type="entry name" value="ADH-like_N"/>
</dbReference>
<dbReference type="InterPro" id="IPR020843">
    <property type="entry name" value="ER"/>
</dbReference>
<accession>A0ABV8S264</accession>
<dbReference type="Pfam" id="PF13602">
    <property type="entry name" value="ADH_zinc_N_2"/>
    <property type="match status" value="1"/>
</dbReference>
<keyword evidence="1" id="KW-0521">NADP</keyword>
<proteinExistence type="predicted"/>
<dbReference type="PANTHER" id="PTHR48106:SF13">
    <property type="entry name" value="QUINONE OXIDOREDUCTASE-RELATED"/>
    <property type="match status" value="1"/>
</dbReference>
<keyword evidence="5" id="KW-1185">Reference proteome</keyword>
<dbReference type="Gene3D" id="3.90.180.10">
    <property type="entry name" value="Medium-chain alcohol dehydrogenases, catalytic domain"/>
    <property type="match status" value="1"/>
</dbReference>
<dbReference type="Gene3D" id="3.40.50.720">
    <property type="entry name" value="NAD(P)-binding Rossmann-like Domain"/>
    <property type="match status" value="1"/>
</dbReference>
<dbReference type="InterPro" id="IPR036291">
    <property type="entry name" value="NAD(P)-bd_dom_sf"/>
</dbReference>
<name>A0ABV8S264_9BURK</name>
<gene>
    <name evidence="4" type="ORF">ACFO0J_14195</name>
</gene>
<protein>
    <submittedName>
        <fullName evidence="4">Zinc-binding alcohol dehydrogenase family protein</fullName>
    </submittedName>
</protein>
<dbReference type="Pfam" id="PF08240">
    <property type="entry name" value="ADH_N"/>
    <property type="match status" value="1"/>
</dbReference>
<evidence type="ECO:0000259" key="3">
    <source>
        <dbReference type="SMART" id="SM00829"/>
    </source>
</evidence>
<keyword evidence="2" id="KW-0560">Oxidoreductase</keyword>
<feature type="domain" description="Enoyl reductase (ER)" evidence="3">
    <location>
        <begin position="13"/>
        <end position="323"/>
    </location>
</feature>
<dbReference type="SMART" id="SM00829">
    <property type="entry name" value="PKS_ER"/>
    <property type="match status" value="1"/>
</dbReference>
<sequence>MKLVQMNAFGGPEVLETLEVTPPGIQADDEILVRVRASGINFFELLMRRDQYAVTPPLPARFGVEIAGTAEAAGPQAGIAMGSRVAVPLFAIGRDGGYAEYVVAKAAAAVPVPEGVPFDAAVALQVQGLTALHAVRRTAPAGRSVLVTAAGGGVGTLLIQLLKQAGAGRVVALAGSEAKRQMALSLGADQAVNHRDEGWLAHCRAAGPAAGFDLIYDFVGGDWTRQFTRLLAPAGVLLFGALGRFTLATSEVSDLLDEAQTIQGFALLPLLKTSDVGRDLAALFQRVVSKDLKPVIGGRFPLAHAARAHQLLESRSSMGKVVLEP</sequence>
<reference evidence="5" key="1">
    <citation type="journal article" date="2019" name="Int. J. Syst. Evol. Microbiol.">
        <title>The Global Catalogue of Microorganisms (GCM) 10K type strain sequencing project: providing services to taxonomists for standard genome sequencing and annotation.</title>
        <authorList>
            <consortium name="The Broad Institute Genomics Platform"/>
            <consortium name="The Broad Institute Genome Sequencing Center for Infectious Disease"/>
            <person name="Wu L."/>
            <person name="Ma J."/>
        </authorList>
    </citation>
    <scope>NUCLEOTIDE SEQUENCE [LARGE SCALE GENOMIC DNA]</scope>
    <source>
        <strain evidence="5">CGMCC 1.19029</strain>
    </source>
</reference>
<dbReference type="Proteomes" id="UP001595756">
    <property type="component" value="Unassembled WGS sequence"/>
</dbReference>
<comment type="caution">
    <text evidence="4">The sequence shown here is derived from an EMBL/GenBank/DDBJ whole genome shotgun (WGS) entry which is preliminary data.</text>
</comment>
<dbReference type="SUPFAM" id="SSF51735">
    <property type="entry name" value="NAD(P)-binding Rossmann-fold domains"/>
    <property type="match status" value="1"/>
</dbReference>